<dbReference type="PANTHER" id="PTHR45630">
    <property type="entry name" value="CATION-TRANSPORTING ATPASE-RELATED"/>
    <property type="match status" value="1"/>
</dbReference>
<dbReference type="Gene3D" id="3.40.50.1000">
    <property type="entry name" value="HAD superfamily/HAD-like"/>
    <property type="match status" value="2"/>
</dbReference>
<sequence length="1582" mass="174853">MSFPDISPEAALSRNIGASGSQPHNTPYRDGSAQAAVTEDNHDYTEGATAKEIEEVMRQHKAEEVAHLGEGPTGMGDEGPNEETSHAIFDGPAAYSVPKSLASIHFMDRARRSSISSNRLSDYGRPSFDYYRRSQDGGSRSRSNTGLYSNYSDDANHRPNISRHISGRSGRSYRTDQSQAVDDQEWPESPVMEGVRDNEEALRSPGILPRIASAFGFGKLDDNPDDGLGRRRSRSIGSRAGRSRRSSHVSSQSRAESADASHMSDGTESWGYTSNEDDIDTASLISDRGEGGDEGYSSSLADDTSLPPNSRPSSPPIPLLPSDGIFGDPHPEQQNSLVSEPFAGPDTNYRQTILLPDEDLRIRFTGYVTAVFKSVLWFLGCILTFGILGLIGRWVPQTWIKWVGKPTDFNEKKDGAWAVVETPFGDLHIVPQKMIPYAYPVSSVFPQNIPTTSKASRVPTIASSASSRAPSIAASGPNANHGVGAARDMLTVDLERGETAWEETMGYLQVIDYRYTRFVWNSVLGKWKMIRDWRDPRWTSVKAIAGGLDSATRAQRKILFGENVIDIEGKGILSLMVDEVLHPFYVFQIASIILWSIDDYYYYAFAITLISAASIIQTLFDTKRTIERMREMSRFTCDVRVLIDGEWQTRDSSELVPGDIYDASDPHLTLVPSDSIMVSGDGLVSEAMLTGESVPVSKVLVKDENIRALAREDKQGSSEVDADLAKHYLFAGTKIIRVRPGPSILPGGGKGDAQRALALVTRTGFNTTKGALVRSMLFPKPTGFKFYRDSMRFIAVLAMIAGAGFLVSAVQFIRIGIAWSTIALRALDLITIVVPPALPACLTVGTTFAIERLRKTGIFCISPNRVNVAGQANVFVFDKTGTLTEDGLDVLGVRSIDRHTERFSELHNESADIPLRGGYKDKIPLLYALATCHSLKIVDGEILGDPLDIKMFEFTGWTLEEGRTNKPTVASNGDVLSKELRVPDRPQTLVQTVVRPPGSERFKLEDALKTSGKHAHFLELGVIRIFDFVSALRRMSVIVKRLKSNSMEIYVKGAPEVMQDICDPDSFPRDYDDMLSYYTRNGFRVIAIAGKSIEGMTWLKAQRLKREQAESGLHFLGFIVFENKLKEATAPAIHALRAAHLAVRMCTGDNVRTAISVARECGLVSHSANVYIPSFASGGPGIASSDVEWASVDDEKLKLDPYTLKPIILQHNLGYETYESDVPDYQLALTGDIFRWMLEFAPLDTMQRMLVKGVIFARMSPDEKAELVQRLQSLGYTVGFTGDGANDAPALKTADIGISLSEAEASVAAPFTSKRPDISSLLEVIREGRAALVTSFSCFKYMALYSLIQFTTVTLLYSFASSLGDFQFLYIDLFIIIPIAIAMGRTLPYHRIVPKRPTSSLVSKKVLTSIIGQTIINFSVQIFVFFWVREQSWYTEPPVNDEKLETINYENTALFLVSSFQYIVVAAVFSVGPPYRRSMYTNPALMICLVGLTAFSAYVLVAPALGIALVLDLMELTLAFRLQLLGIVFVNAVACLAFERYAERPIARMIKRGKNWWAGRKQRERRKTSSGKVYKTIEGNMR</sequence>
<keyword evidence="9 13" id="KW-1278">Translocase</keyword>
<dbReference type="NCBIfam" id="TIGR01494">
    <property type="entry name" value="ATPase_P-type"/>
    <property type="match status" value="2"/>
</dbReference>
<comment type="similarity">
    <text evidence="2 13">Belongs to the cation transport ATPase (P-type) (TC 3.A.3) family. Type V subfamily.</text>
</comment>
<dbReference type="EC" id="7.2.2.-" evidence="13"/>
<evidence type="ECO:0000256" key="11">
    <source>
        <dbReference type="ARBA" id="ARBA00023136"/>
    </source>
</evidence>
<dbReference type="PANTHER" id="PTHR45630:SF8">
    <property type="entry name" value="CATION-TRANSPORTING ATPASE"/>
    <property type="match status" value="1"/>
</dbReference>
<dbReference type="InterPro" id="IPR001757">
    <property type="entry name" value="P_typ_ATPase"/>
</dbReference>
<keyword evidence="3" id="KW-0597">Phosphoprotein</keyword>
<dbReference type="FunFam" id="3.40.1110.10:FF:000057">
    <property type="entry name" value="Cation-transporting ATPase"/>
    <property type="match status" value="1"/>
</dbReference>
<evidence type="ECO:0000256" key="10">
    <source>
        <dbReference type="ARBA" id="ARBA00022989"/>
    </source>
</evidence>
<comment type="subcellular location">
    <subcellularLocation>
        <location evidence="1 13">Membrane</location>
        <topology evidence="1 13">Multi-pass membrane protein</topology>
    </subcellularLocation>
</comment>
<dbReference type="SUPFAM" id="SSF81665">
    <property type="entry name" value="Calcium ATPase, transmembrane domain M"/>
    <property type="match status" value="1"/>
</dbReference>
<dbReference type="GO" id="GO:0016887">
    <property type="term" value="F:ATP hydrolysis activity"/>
    <property type="evidence" value="ECO:0007669"/>
    <property type="project" value="InterPro"/>
</dbReference>
<keyword evidence="6 13" id="KW-0547">Nucleotide-binding</keyword>
<accession>A0A8H3TSR0</accession>
<feature type="domain" description="P-type ATPase A" evidence="15">
    <location>
        <begin position="639"/>
        <end position="776"/>
    </location>
</feature>
<feature type="transmembrane region" description="Helical" evidence="13">
    <location>
        <begin position="793"/>
        <end position="817"/>
    </location>
</feature>
<dbReference type="NCBIfam" id="TIGR01657">
    <property type="entry name" value="P-ATPase-V"/>
    <property type="match status" value="1"/>
</dbReference>
<feature type="transmembrane region" description="Helical" evidence="13">
    <location>
        <begin position="1342"/>
        <end position="1360"/>
    </location>
</feature>
<evidence type="ECO:0000259" key="16">
    <source>
        <dbReference type="Pfam" id="PF00689"/>
    </source>
</evidence>
<feature type="transmembrane region" description="Helical" evidence="13">
    <location>
        <begin position="1453"/>
        <end position="1472"/>
    </location>
</feature>
<gene>
    <name evidence="18" type="ORF">NliqN6_2610</name>
</gene>
<keyword evidence="10 13" id="KW-1133">Transmembrane helix</keyword>
<evidence type="ECO:0000256" key="4">
    <source>
        <dbReference type="ARBA" id="ARBA00022692"/>
    </source>
</evidence>
<feature type="transmembrane region" description="Helical" evidence="13">
    <location>
        <begin position="829"/>
        <end position="850"/>
    </location>
</feature>
<feature type="transmembrane region" description="Helical" evidence="13">
    <location>
        <begin position="1406"/>
        <end position="1428"/>
    </location>
</feature>
<dbReference type="Gene3D" id="2.70.150.10">
    <property type="entry name" value="Calcium-transporting ATPase, cytoplasmic transduction domain A"/>
    <property type="match status" value="2"/>
</dbReference>
<feature type="transmembrane region" description="Helical" evidence="13">
    <location>
        <begin position="603"/>
        <end position="620"/>
    </location>
</feature>
<dbReference type="InterPro" id="IPR023298">
    <property type="entry name" value="ATPase_P-typ_TM_dom_sf"/>
</dbReference>
<dbReference type="Pfam" id="PF00689">
    <property type="entry name" value="Cation_ATPase_C"/>
    <property type="match status" value="1"/>
</dbReference>
<dbReference type="InterPro" id="IPR036412">
    <property type="entry name" value="HAD-like_sf"/>
</dbReference>
<dbReference type="InterPro" id="IPR023299">
    <property type="entry name" value="ATPase_P-typ_cyto_dom_N"/>
</dbReference>
<dbReference type="GO" id="GO:0015662">
    <property type="term" value="F:P-type ion transporter activity"/>
    <property type="evidence" value="ECO:0007669"/>
    <property type="project" value="InterPro"/>
</dbReference>
<proteinExistence type="inferred from homology"/>
<dbReference type="Pfam" id="PF00122">
    <property type="entry name" value="E1-E2_ATPase"/>
    <property type="match status" value="1"/>
</dbReference>
<keyword evidence="5 13" id="KW-0479">Metal-binding</keyword>
<evidence type="ECO:0000256" key="3">
    <source>
        <dbReference type="ARBA" id="ARBA00022553"/>
    </source>
</evidence>
<feature type="transmembrane region" description="Helical" evidence="13">
    <location>
        <begin position="1366"/>
        <end position="1385"/>
    </location>
</feature>
<evidence type="ECO:0000256" key="8">
    <source>
        <dbReference type="ARBA" id="ARBA00022842"/>
    </source>
</evidence>
<keyword evidence="11 13" id="KW-0472">Membrane</keyword>
<dbReference type="GO" id="GO:0006874">
    <property type="term" value="P:intracellular calcium ion homeostasis"/>
    <property type="evidence" value="ECO:0007669"/>
    <property type="project" value="TreeGrafter"/>
</dbReference>
<feature type="compositionally biased region" description="Low complexity" evidence="14">
    <location>
        <begin position="162"/>
        <end position="172"/>
    </location>
</feature>
<dbReference type="FunFam" id="2.70.150.10:FF:000057">
    <property type="entry name" value="Cation-transporting ATPase"/>
    <property type="match status" value="1"/>
</dbReference>
<evidence type="ECO:0000256" key="13">
    <source>
        <dbReference type="RuleBase" id="RU362082"/>
    </source>
</evidence>
<feature type="compositionally biased region" description="Polar residues" evidence="14">
    <location>
        <begin position="264"/>
        <end position="274"/>
    </location>
</feature>
<evidence type="ECO:0000256" key="9">
    <source>
        <dbReference type="ARBA" id="ARBA00022967"/>
    </source>
</evidence>
<feature type="region of interest" description="Disordered" evidence="14">
    <location>
        <begin position="1"/>
        <end position="47"/>
    </location>
</feature>
<evidence type="ECO:0000256" key="1">
    <source>
        <dbReference type="ARBA" id="ARBA00004141"/>
    </source>
</evidence>
<dbReference type="SFLD" id="SFLDF00027">
    <property type="entry name" value="p-type_atpase"/>
    <property type="match status" value="1"/>
</dbReference>
<dbReference type="OrthoDB" id="48943at2759"/>
<dbReference type="Proteomes" id="UP000620104">
    <property type="component" value="Unassembled WGS sequence"/>
</dbReference>
<keyword evidence="19" id="KW-1185">Reference proteome</keyword>
<dbReference type="SUPFAM" id="SSF56784">
    <property type="entry name" value="HAD-like"/>
    <property type="match status" value="1"/>
</dbReference>
<comment type="catalytic activity">
    <reaction evidence="12 13">
        <text>ATP + H2O = ADP + phosphate + H(+)</text>
        <dbReference type="Rhea" id="RHEA:13065"/>
        <dbReference type="ChEBI" id="CHEBI:15377"/>
        <dbReference type="ChEBI" id="CHEBI:15378"/>
        <dbReference type="ChEBI" id="CHEBI:30616"/>
        <dbReference type="ChEBI" id="CHEBI:43474"/>
        <dbReference type="ChEBI" id="CHEBI:456216"/>
    </reaction>
</comment>
<feature type="transmembrane region" description="Helical" evidence="13">
    <location>
        <begin position="1484"/>
        <end position="1510"/>
    </location>
</feature>
<feature type="transmembrane region" description="Helical" evidence="13">
    <location>
        <begin position="1522"/>
        <end position="1542"/>
    </location>
</feature>
<feature type="domain" description="Cation-transporting P-type ATPase C-terminal" evidence="16">
    <location>
        <begin position="1366"/>
        <end position="1531"/>
    </location>
</feature>
<dbReference type="EMBL" id="BLZA01000017">
    <property type="protein sequence ID" value="GHJ86208.1"/>
    <property type="molecule type" value="Genomic_DNA"/>
</dbReference>
<evidence type="ECO:0000313" key="18">
    <source>
        <dbReference type="EMBL" id="GHJ86208.1"/>
    </source>
</evidence>
<name>A0A8H3TSR0_9TREE</name>
<keyword evidence="4 13" id="KW-0812">Transmembrane</keyword>
<feature type="transmembrane region" description="Helical" evidence="13">
    <location>
        <begin position="580"/>
        <end position="597"/>
    </location>
</feature>
<dbReference type="InterPro" id="IPR044492">
    <property type="entry name" value="P_typ_ATPase_HD_dom"/>
</dbReference>
<dbReference type="PROSITE" id="PS00154">
    <property type="entry name" value="ATPASE_E1_E2"/>
    <property type="match status" value="1"/>
</dbReference>
<feature type="domain" description="P5B-type ATPase N-terminal" evidence="17">
    <location>
        <begin position="358"/>
        <end position="521"/>
    </location>
</feature>
<feature type="compositionally biased region" description="Polar residues" evidence="14">
    <location>
        <begin position="144"/>
        <end position="153"/>
    </location>
</feature>
<evidence type="ECO:0000313" key="19">
    <source>
        <dbReference type="Proteomes" id="UP000620104"/>
    </source>
</evidence>
<evidence type="ECO:0000256" key="6">
    <source>
        <dbReference type="ARBA" id="ARBA00022741"/>
    </source>
</evidence>
<evidence type="ECO:0000256" key="5">
    <source>
        <dbReference type="ARBA" id="ARBA00022723"/>
    </source>
</evidence>
<dbReference type="FunFam" id="3.40.50.1000:FF:000068">
    <property type="entry name" value="Cation-transporting ATPase"/>
    <property type="match status" value="1"/>
</dbReference>
<feature type="region of interest" description="Disordered" evidence="14">
    <location>
        <begin position="63"/>
        <end position="87"/>
    </location>
</feature>
<dbReference type="GO" id="GO:0016020">
    <property type="term" value="C:membrane"/>
    <property type="evidence" value="ECO:0007669"/>
    <property type="project" value="UniProtKB-SubCell"/>
</dbReference>
<dbReference type="PRINTS" id="PR00119">
    <property type="entry name" value="CATATPASE"/>
</dbReference>
<dbReference type="Gene3D" id="3.40.1110.10">
    <property type="entry name" value="Calcium-transporting ATPase, cytoplasmic domain N"/>
    <property type="match status" value="1"/>
</dbReference>
<feature type="compositionally biased region" description="Pro residues" evidence="14">
    <location>
        <begin position="309"/>
        <end position="319"/>
    </location>
</feature>
<evidence type="ECO:0000256" key="7">
    <source>
        <dbReference type="ARBA" id="ARBA00022840"/>
    </source>
</evidence>
<evidence type="ECO:0000259" key="15">
    <source>
        <dbReference type="Pfam" id="PF00122"/>
    </source>
</evidence>
<dbReference type="InterPro" id="IPR047819">
    <property type="entry name" value="P5A-ATPase_N"/>
</dbReference>
<dbReference type="InterPro" id="IPR023214">
    <property type="entry name" value="HAD_sf"/>
</dbReference>
<feature type="transmembrane region" description="Helical" evidence="13">
    <location>
        <begin position="375"/>
        <end position="395"/>
    </location>
</feature>
<dbReference type="CDD" id="cd07542">
    <property type="entry name" value="P-type_ATPase_cation"/>
    <property type="match status" value="1"/>
</dbReference>
<dbReference type="InterPro" id="IPR006544">
    <property type="entry name" value="P-type_TPase_V"/>
</dbReference>
<evidence type="ECO:0000256" key="2">
    <source>
        <dbReference type="ARBA" id="ARBA00006000"/>
    </source>
</evidence>
<feature type="compositionally biased region" description="Polar residues" evidence="14">
    <location>
        <begin position="16"/>
        <end position="25"/>
    </location>
</feature>
<reference evidence="18" key="1">
    <citation type="submission" date="2020-07" db="EMBL/GenBank/DDBJ databases">
        <title>Draft Genome Sequence of a Deep-Sea Yeast, Naganishia (Cryptococcus) liquefaciens strain N6.</title>
        <authorList>
            <person name="Han Y.W."/>
            <person name="Kajitani R."/>
            <person name="Morimoto H."/>
            <person name="Parhat M."/>
            <person name="Tsubouchi H."/>
            <person name="Bakenova O."/>
            <person name="Ogata M."/>
            <person name="Argunhan B."/>
            <person name="Aoki R."/>
            <person name="Kajiwara S."/>
            <person name="Itoh T."/>
            <person name="Iwasaki H."/>
        </authorList>
    </citation>
    <scope>NUCLEOTIDE SEQUENCE</scope>
    <source>
        <strain evidence="18">N6</strain>
    </source>
</reference>
<keyword evidence="7 13" id="KW-0067">ATP-binding</keyword>
<dbReference type="GO" id="GO:0019829">
    <property type="term" value="F:ATPase-coupled monoatomic cation transmembrane transporter activity"/>
    <property type="evidence" value="ECO:0007669"/>
    <property type="project" value="UniProtKB-UniRule"/>
</dbReference>
<dbReference type="GO" id="GO:0046872">
    <property type="term" value="F:metal ion binding"/>
    <property type="evidence" value="ECO:0007669"/>
    <property type="project" value="UniProtKB-UniRule"/>
</dbReference>
<dbReference type="InterPro" id="IPR018303">
    <property type="entry name" value="ATPase_P-typ_P_site"/>
</dbReference>
<dbReference type="Pfam" id="PF12409">
    <property type="entry name" value="P5-ATPase"/>
    <property type="match status" value="1"/>
</dbReference>
<dbReference type="InterPro" id="IPR047821">
    <property type="entry name" value="P5B-type_ATPase"/>
</dbReference>
<dbReference type="InterPro" id="IPR059000">
    <property type="entry name" value="ATPase_P-type_domA"/>
</dbReference>
<dbReference type="SFLD" id="SFLDS00003">
    <property type="entry name" value="Haloacid_Dehalogenase"/>
    <property type="match status" value="1"/>
</dbReference>
<organism evidence="18 19">
    <name type="scientific">Naganishia liquefaciens</name>
    <dbReference type="NCBI Taxonomy" id="104408"/>
    <lineage>
        <taxon>Eukaryota</taxon>
        <taxon>Fungi</taxon>
        <taxon>Dikarya</taxon>
        <taxon>Basidiomycota</taxon>
        <taxon>Agaricomycotina</taxon>
        <taxon>Tremellomycetes</taxon>
        <taxon>Filobasidiales</taxon>
        <taxon>Filobasidiaceae</taxon>
        <taxon>Naganishia</taxon>
    </lineage>
</organism>
<dbReference type="GO" id="GO:0005524">
    <property type="term" value="F:ATP binding"/>
    <property type="evidence" value="ECO:0007669"/>
    <property type="project" value="UniProtKB-UniRule"/>
</dbReference>
<evidence type="ECO:0000259" key="17">
    <source>
        <dbReference type="Pfam" id="PF12409"/>
    </source>
</evidence>
<evidence type="ECO:0000256" key="12">
    <source>
        <dbReference type="ARBA" id="ARBA00049360"/>
    </source>
</evidence>
<comment type="caution">
    <text evidence="18">The sequence shown here is derived from an EMBL/GenBank/DDBJ whole genome shotgun (WGS) entry which is preliminary data.</text>
</comment>
<dbReference type="InterPro" id="IPR006068">
    <property type="entry name" value="ATPase_P-typ_cation-transptr_C"/>
</dbReference>
<dbReference type="SFLD" id="SFLDG00002">
    <property type="entry name" value="C1.7:_P-type_atpase_like"/>
    <property type="match status" value="1"/>
</dbReference>
<dbReference type="SUPFAM" id="SSF81653">
    <property type="entry name" value="Calcium ATPase, transduction domain A"/>
    <property type="match status" value="1"/>
</dbReference>
<dbReference type="SUPFAM" id="SSF81660">
    <property type="entry name" value="Metal cation-transporting ATPase, ATP-binding domain N"/>
    <property type="match status" value="1"/>
</dbReference>
<feature type="region of interest" description="Disordered" evidence="14">
    <location>
        <begin position="115"/>
        <end position="204"/>
    </location>
</feature>
<keyword evidence="8 13" id="KW-0460">Magnesium</keyword>
<evidence type="ECO:0000256" key="14">
    <source>
        <dbReference type="SAM" id="MobiDB-lite"/>
    </source>
</evidence>
<protein>
    <recommendedName>
        <fullName evidence="13">Cation-transporting ATPase</fullName>
        <ecNumber evidence="13">7.2.2.-</ecNumber>
    </recommendedName>
</protein>
<dbReference type="Gene3D" id="1.20.1110.10">
    <property type="entry name" value="Calcium-transporting ATPase, transmembrane domain"/>
    <property type="match status" value="1"/>
</dbReference>
<dbReference type="InterPro" id="IPR008250">
    <property type="entry name" value="ATPase_P-typ_transduc_dom_A_sf"/>
</dbReference>
<feature type="region of interest" description="Disordered" evidence="14">
    <location>
        <begin position="216"/>
        <end position="344"/>
    </location>
</feature>